<keyword evidence="3" id="KW-1185">Reference proteome</keyword>
<protein>
    <submittedName>
        <fullName evidence="2">CGNR zinc finger domain-containing protein</fullName>
    </submittedName>
</protein>
<dbReference type="PANTHER" id="PTHR35525">
    <property type="entry name" value="BLL6575 PROTEIN"/>
    <property type="match status" value="1"/>
</dbReference>
<dbReference type="PANTHER" id="PTHR35525:SF3">
    <property type="entry name" value="BLL6575 PROTEIN"/>
    <property type="match status" value="1"/>
</dbReference>
<dbReference type="Pfam" id="PF11706">
    <property type="entry name" value="zf-CGNR"/>
    <property type="match status" value="1"/>
</dbReference>
<dbReference type="SUPFAM" id="SSF160904">
    <property type="entry name" value="Jann2411-like"/>
    <property type="match status" value="1"/>
</dbReference>
<dbReference type="Gene3D" id="1.10.3300.10">
    <property type="entry name" value="Jann2411-like domain"/>
    <property type="match status" value="1"/>
</dbReference>
<proteinExistence type="predicted"/>
<name>A0A941EED0_9ACTN</name>
<organism evidence="2 3">
    <name type="scientific">Actinospica acidithermotolerans</name>
    <dbReference type="NCBI Taxonomy" id="2828514"/>
    <lineage>
        <taxon>Bacteria</taxon>
        <taxon>Bacillati</taxon>
        <taxon>Actinomycetota</taxon>
        <taxon>Actinomycetes</taxon>
        <taxon>Catenulisporales</taxon>
        <taxon>Actinospicaceae</taxon>
        <taxon>Actinospica</taxon>
    </lineage>
</organism>
<dbReference type="RefSeq" id="WP_212520995.1">
    <property type="nucleotide sequence ID" value="NZ_JAGSOH010000103.1"/>
</dbReference>
<gene>
    <name evidence="2" type="ORF">KDK95_26410</name>
</gene>
<dbReference type="EMBL" id="JAGSOH010000103">
    <property type="protein sequence ID" value="MBR7829866.1"/>
    <property type="molecule type" value="Genomic_DNA"/>
</dbReference>
<accession>A0A941EED0</accession>
<dbReference type="InterPro" id="IPR023286">
    <property type="entry name" value="ABATE_dom_sf"/>
</dbReference>
<dbReference type="Pfam" id="PF07336">
    <property type="entry name" value="ABATE"/>
    <property type="match status" value="1"/>
</dbReference>
<dbReference type="AlphaFoldDB" id="A0A941EED0"/>
<sequence length="189" mass="20542">MELASYADRAVHLVNTFDPYRRRDDLTTVEDARALLSRQGACGRLTSADVQELRTLRDKLRTIFDTADAGGQQQAVDVLNGLLEQYPIRPQISGHDGTDWHLHLVEGMPSTAAAYAAKACMGLAVQATELGIDRLGVCQAAPCRDVFIDTSTNRSRRYCSERCATRANVAAYRARRKEAALAGAASSAA</sequence>
<evidence type="ECO:0000313" key="2">
    <source>
        <dbReference type="EMBL" id="MBR7829866.1"/>
    </source>
</evidence>
<dbReference type="Proteomes" id="UP000676325">
    <property type="component" value="Unassembled WGS sequence"/>
</dbReference>
<dbReference type="InterPro" id="IPR010852">
    <property type="entry name" value="ABATE"/>
</dbReference>
<reference evidence="2" key="1">
    <citation type="submission" date="2021-04" db="EMBL/GenBank/DDBJ databases">
        <title>Genome based classification of Actinospica acidithermotolerans sp. nov., an actinobacterium isolated from an Indonesian hot spring.</title>
        <authorList>
            <person name="Kusuma A.B."/>
            <person name="Putra K.E."/>
            <person name="Nafisah S."/>
            <person name="Loh J."/>
            <person name="Nouioui I."/>
            <person name="Goodfellow M."/>
        </authorList>
    </citation>
    <scope>NUCLEOTIDE SEQUENCE</scope>
    <source>
        <strain evidence="2">MGRD01-02</strain>
    </source>
</reference>
<feature type="domain" description="Zinc finger CGNR" evidence="1">
    <location>
        <begin position="134"/>
        <end position="176"/>
    </location>
</feature>
<comment type="caution">
    <text evidence="2">The sequence shown here is derived from an EMBL/GenBank/DDBJ whole genome shotgun (WGS) entry which is preliminary data.</text>
</comment>
<evidence type="ECO:0000313" key="3">
    <source>
        <dbReference type="Proteomes" id="UP000676325"/>
    </source>
</evidence>
<evidence type="ECO:0000259" key="1">
    <source>
        <dbReference type="Pfam" id="PF11706"/>
    </source>
</evidence>
<dbReference type="InterPro" id="IPR021005">
    <property type="entry name" value="Znf_CGNR"/>
</dbReference>